<gene>
    <name evidence="2" type="ORF">PPG34_11745</name>
</gene>
<protein>
    <submittedName>
        <fullName evidence="2">Uncharacterized protein</fullName>
    </submittedName>
</protein>
<name>A0ABU3K9L9_9BACT</name>
<proteinExistence type="predicted"/>
<evidence type="ECO:0000313" key="3">
    <source>
        <dbReference type="Proteomes" id="UP001250932"/>
    </source>
</evidence>
<dbReference type="RefSeq" id="WP_313833508.1">
    <property type="nucleotide sequence ID" value="NZ_JAQOUE010000001.1"/>
</dbReference>
<evidence type="ECO:0000313" key="2">
    <source>
        <dbReference type="EMBL" id="MDT7043029.1"/>
    </source>
</evidence>
<feature type="signal peptide" evidence="1">
    <location>
        <begin position="1"/>
        <end position="27"/>
    </location>
</feature>
<feature type="chain" id="PRO_5045882654" evidence="1">
    <location>
        <begin position="28"/>
        <end position="273"/>
    </location>
</feature>
<comment type="caution">
    <text evidence="2">The sequence shown here is derived from an EMBL/GenBank/DDBJ whole genome shotgun (WGS) entry which is preliminary data.</text>
</comment>
<evidence type="ECO:0000256" key="1">
    <source>
        <dbReference type="SAM" id="SignalP"/>
    </source>
</evidence>
<dbReference type="Proteomes" id="UP001250932">
    <property type="component" value="Unassembled WGS sequence"/>
</dbReference>
<keyword evidence="3" id="KW-1185">Reference proteome</keyword>
<reference evidence="2 3" key="1">
    <citation type="journal article" date="2023" name="ISME J.">
        <title>Cultivation and genomic characterization of novel and ubiquitous marine nitrite-oxidizing bacteria from the Nitrospirales.</title>
        <authorList>
            <person name="Mueller A.J."/>
            <person name="Daebeler A."/>
            <person name="Herbold C.W."/>
            <person name="Kirkegaard R.H."/>
            <person name="Daims H."/>
        </authorList>
    </citation>
    <scope>NUCLEOTIDE SEQUENCE [LARGE SCALE GENOMIC DNA]</scope>
    <source>
        <strain evidence="2 3">EB</strain>
    </source>
</reference>
<organism evidence="2 3">
    <name type="scientific">Candidatus Nitronereus thalassa</name>
    <dbReference type="NCBI Taxonomy" id="3020898"/>
    <lineage>
        <taxon>Bacteria</taxon>
        <taxon>Pseudomonadati</taxon>
        <taxon>Nitrospirota</taxon>
        <taxon>Nitrospiria</taxon>
        <taxon>Nitrospirales</taxon>
        <taxon>Nitrospiraceae</taxon>
        <taxon>Candidatus Nitronereus</taxon>
    </lineage>
</organism>
<sequence>MCKERPCLSLFALCLLGLLLIPSVSQGTTAKATIEGNLIPPTTGDPPEELNLSGIYTDSAGKQYKIEALPNSSNNARVSVIDSSPDKVILRNMKITALDAGVTGHIEFWGEDFDNSVQDQDGKVYVDAVTSMSVKRKFGPSIRGAVGSEVHVSGAYVFPPTGTWQHVHPTVKTPLPPPPTTNWYYNKTVGYSPVVWDGGWQDNPVMGSNTRRYKGIFNFLLTDKDDWIEIAEGGGITVTGKSTGGSSANVEVGEFWEEHDYWGEFCIQCPEGS</sequence>
<dbReference type="EMBL" id="JAQOUE010000001">
    <property type="protein sequence ID" value="MDT7043029.1"/>
    <property type="molecule type" value="Genomic_DNA"/>
</dbReference>
<accession>A0ABU3K9L9</accession>
<keyword evidence="1" id="KW-0732">Signal</keyword>